<dbReference type="AlphaFoldDB" id="A0A835QJQ7"/>
<evidence type="ECO:0000256" key="4">
    <source>
        <dbReference type="ARBA" id="ARBA00023157"/>
    </source>
</evidence>
<dbReference type="GO" id="GO:0004857">
    <property type="term" value="F:enzyme inhibitor activity"/>
    <property type="evidence" value="ECO:0007669"/>
    <property type="project" value="InterPro"/>
</dbReference>
<dbReference type="CDD" id="cd15798">
    <property type="entry name" value="PMEI-like_3"/>
    <property type="match status" value="1"/>
</dbReference>
<organism evidence="7 8">
    <name type="scientific">Vanilla planifolia</name>
    <name type="common">Vanilla</name>
    <dbReference type="NCBI Taxonomy" id="51239"/>
    <lineage>
        <taxon>Eukaryota</taxon>
        <taxon>Viridiplantae</taxon>
        <taxon>Streptophyta</taxon>
        <taxon>Embryophyta</taxon>
        <taxon>Tracheophyta</taxon>
        <taxon>Spermatophyta</taxon>
        <taxon>Magnoliopsida</taxon>
        <taxon>Liliopsida</taxon>
        <taxon>Asparagales</taxon>
        <taxon>Orchidaceae</taxon>
        <taxon>Vanilloideae</taxon>
        <taxon>Vanilleae</taxon>
        <taxon>Vanilla</taxon>
    </lineage>
</organism>
<accession>A0A835QJQ7</accession>
<dbReference type="SMART" id="SM00856">
    <property type="entry name" value="PMEI"/>
    <property type="match status" value="1"/>
</dbReference>
<evidence type="ECO:0000256" key="3">
    <source>
        <dbReference type="ARBA" id="ARBA00013229"/>
    </source>
</evidence>
<dbReference type="SUPFAM" id="SSF101148">
    <property type="entry name" value="Plant invertase/pectin methylesterase inhibitor"/>
    <property type="match status" value="1"/>
</dbReference>
<dbReference type="Gene3D" id="1.20.140.40">
    <property type="entry name" value="Invertase/pectin methylesterase inhibitor family protein"/>
    <property type="match status" value="1"/>
</dbReference>
<comment type="similarity">
    <text evidence="2">In the C-terminal section; belongs to the pectinesterase family.</text>
</comment>
<feature type="domain" description="Pectinesterase inhibitor" evidence="6">
    <location>
        <begin position="59"/>
        <end position="220"/>
    </location>
</feature>
<dbReference type="Proteomes" id="UP000636800">
    <property type="component" value="Unassembled WGS sequence"/>
</dbReference>
<comment type="caution">
    <text evidence="7">The sequence shown here is derived from an EMBL/GenBank/DDBJ whole genome shotgun (WGS) entry which is preliminary data.</text>
</comment>
<dbReference type="OrthoDB" id="655468at2759"/>
<evidence type="ECO:0000256" key="1">
    <source>
        <dbReference type="ARBA" id="ARBA00006027"/>
    </source>
</evidence>
<keyword evidence="4" id="KW-1015">Disulfide bond</keyword>
<reference evidence="7 8" key="1">
    <citation type="journal article" date="2020" name="Nat. Food">
        <title>A phased Vanilla planifolia genome enables genetic improvement of flavour and production.</title>
        <authorList>
            <person name="Hasing T."/>
            <person name="Tang H."/>
            <person name="Brym M."/>
            <person name="Khazi F."/>
            <person name="Huang T."/>
            <person name="Chambers A.H."/>
        </authorList>
    </citation>
    <scope>NUCLEOTIDE SEQUENCE [LARGE SCALE GENOMIC DNA]</scope>
    <source>
        <tissue evidence="7">Leaf</tissue>
    </source>
</reference>
<dbReference type="EC" id="3.1.1.11" evidence="3"/>
<evidence type="ECO:0000256" key="2">
    <source>
        <dbReference type="ARBA" id="ARBA00007786"/>
    </source>
</evidence>
<protein>
    <recommendedName>
        <fullName evidence="3">pectinesterase</fullName>
        <ecNumber evidence="3">3.1.1.11</ecNumber>
    </recommendedName>
</protein>
<dbReference type="Pfam" id="PF04043">
    <property type="entry name" value="PMEI"/>
    <property type="match status" value="1"/>
</dbReference>
<proteinExistence type="inferred from homology"/>
<gene>
    <name evidence="7" type="ORF">HPP92_016653</name>
</gene>
<dbReference type="NCBIfam" id="TIGR01614">
    <property type="entry name" value="PME_inhib"/>
    <property type="match status" value="1"/>
</dbReference>
<keyword evidence="8" id="KW-1185">Reference proteome</keyword>
<evidence type="ECO:0000256" key="5">
    <source>
        <dbReference type="ARBA" id="ARBA00023180"/>
    </source>
</evidence>
<sequence length="295" mass="31714">MAIKTRISLPETLPPANPPFRPTAHRRLVFFLTISSLLLPAAAITNIAATSANHQNSHISHAILHSTCITARHPELCVSSISSSSSSFLHLLPKDVIHASLNFTLTAVVHATSVARRLSALHNLTPREHTALIDCFEMFDETLDELHRVNAELGSYRSDAGHNILWRHAADLKILISAAMTNQDSCADGFSHAGVDRRLRGAIIGDLTHVEHLCGNALAMIRNMTDADITAAAAAAATAAAEQRRQNLSEDLSQEETTSEGVPEWMSVEDRRLMEAAAVVPHVTVAADGSGITGP</sequence>
<dbReference type="InterPro" id="IPR035513">
    <property type="entry name" value="Invertase/methylesterase_inhib"/>
</dbReference>
<dbReference type="PANTHER" id="PTHR31707">
    <property type="entry name" value="PECTINESTERASE"/>
    <property type="match status" value="1"/>
</dbReference>
<dbReference type="InterPro" id="IPR006501">
    <property type="entry name" value="Pectinesterase_inhib_dom"/>
</dbReference>
<comment type="similarity">
    <text evidence="1">In the N-terminal section; belongs to the PMEI family.</text>
</comment>
<dbReference type="GO" id="GO:0030599">
    <property type="term" value="F:pectinesterase activity"/>
    <property type="evidence" value="ECO:0007669"/>
    <property type="project" value="UniProtKB-EC"/>
</dbReference>
<evidence type="ECO:0000313" key="8">
    <source>
        <dbReference type="Proteomes" id="UP000636800"/>
    </source>
</evidence>
<evidence type="ECO:0000313" key="7">
    <source>
        <dbReference type="EMBL" id="KAG0469953.1"/>
    </source>
</evidence>
<evidence type="ECO:0000259" key="6">
    <source>
        <dbReference type="SMART" id="SM00856"/>
    </source>
</evidence>
<name>A0A835QJQ7_VANPL</name>
<keyword evidence="5" id="KW-0325">Glycoprotein</keyword>
<dbReference type="FunFam" id="1.20.140.40:FF:000010">
    <property type="entry name" value="Pectinesterase"/>
    <property type="match status" value="1"/>
</dbReference>
<dbReference type="EMBL" id="JADCNL010000008">
    <property type="protein sequence ID" value="KAG0469953.1"/>
    <property type="molecule type" value="Genomic_DNA"/>
</dbReference>